<feature type="chain" id="PRO_5040429954" description="ZP domain-containing protein" evidence="9">
    <location>
        <begin position="20"/>
        <end position="391"/>
    </location>
</feature>
<dbReference type="EMBL" id="CANHGI010000002">
    <property type="protein sequence ID" value="CAI5442553.1"/>
    <property type="molecule type" value="Genomic_DNA"/>
</dbReference>
<dbReference type="InterPro" id="IPR051962">
    <property type="entry name" value="Cuticlin"/>
</dbReference>
<evidence type="ECO:0000256" key="3">
    <source>
        <dbReference type="ARBA" id="ARBA00022475"/>
    </source>
</evidence>
<dbReference type="Proteomes" id="UP001152747">
    <property type="component" value="Unassembled WGS sequence"/>
</dbReference>
<organism evidence="11 12">
    <name type="scientific">Caenorhabditis angaria</name>
    <dbReference type="NCBI Taxonomy" id="860376"/>
    <lineage>
        <taxon>Eukaryota</taxon>
        <taxon>Metazoa</taxon>
        <taxon>Ecdysozoa</taxon>
        <taxon>Nematoda</taxon>
        <taxon>Chromadorea</taxon>
        <taxon>Rhabditida</taxon>
        <taxon>Rhabditina</taxon>
        <taxon>Rhabditomorpha</taxon>
        <taxon>Rhabditoidea</taxon>
        <taxon>Rhabditidae</taxon>
        <taxon>Peloderinae</taxon>
        <taxon>Caenorhabditis</taxon>
    </lineage>
</organism>
<dbReference type="Pfam" id="PF25057">
    <property type="entry name" value="CUT_N"/>
    <property type="match status" value="1"/>
</dbReference>
<evidence type="ECO:0000313" key="11">
    <source>
        <dbReference type="EMBL" id="CAI5442553.1"/>
    </source>
</evidence>
<keyword evidence="3" id="KW-1003">Cell membrane</keyword>
<comment type="subcellular location">
    <subcellularLocation>
        <location evidence="1">Cell membrane</location>
        <topology evidence="1">Single-pass type I membrane protein</topology>
    </subcellularLocation>
</comment>
<protein>
    <recommendedName>
        <fullName evidence="10">ZP domain-containing protein</fullName>
    </recommendedName>
</protein>
<evidence type="ECO:0000256" key="5">
    <source>
        <dbReference type="ARBA" id="ARBA00022729"/>
    </source>
</evidence>
<dbReference type="InterPro" id="IPR056953">
    <property type="entry name" value="CUT_N"/>
</dbReference>
<dbReference type="PANTHER" id="PTHR22907">
    <property type="entry name" value="GH04558P"/>
    <property type="match status" value="1"/>
</dbReference>
<keyword evidence="7 8" id="KW-0472">Membrane</keyword>
<evidence type="ECO:0000259" key="10">
    <source>
        <dbReference type="PROSITE" id="PS51034"/>
    </source>
</evidence>
<dbReference type="PROSITE" id="PS51034">
    <property type="entry name" value="ZP_2"/>
    <property type="match status" value="1"/>
</dbReference>
<sequence length="391" mass="43856">MLILFLLVFLLDFRGAVLGENEAVEIVANEVLGEPSVSCAADAIYVKFRTKSTFLGHVDVKYTPDKSCFQSLVTNNQIEVLIPHEECMVPRKRSLIPIGVLLEVTISVSFNPEFTTADDRVFNLQCFHKQNSTKSEKMKISEIGSPTTPSPPPNSPKCDYFVFLDENRKIPAGRLSLGDQVWHFWQCSNIPINNCIIVENCELVGGEQKYQVIDENGCSKYQHIMPQLNYQNETSIASAKVKVFGVSHTPIVYFSCQIRLESKNSETGICQKPDCPSSTNQRHKRETSIPNFIDVRSQNLEISQLAVTESEKLALTNNENLAENKEEEKVAEIQADCPQESSSVEKSSRICAEFQDVLIVSMFLTIGCIITTSVVVVLIIRRQKYEIASMT</sequence>
<dbReference type="PANTHER" id="PTHR22907:SF17">
    <property type="entry name" value="ZP DOMAIN-CONTAINING PROTEIN"/>
    <property type="match status" value="1"/>
</dbReference>
<evidence type="ECO:0000256" key="8">
    <source>
        <dbReference type="SAM" id="Phobius"/>
    </source>
</evidence>
<dbReference type="OrthoDB" id="5855819at2759"/>
<dbReference type="GO" id="GO:0042302">
    <property type="term" value="F:structural constituent of cuticle"/>
    <property type="evidence" value="ECO:0007669"/>
    <property type="project" value="UniProtKB-KW"/>
</dbReference>
<feature type="domain" description="ZP" evidence="10">
    <location>
        <begin position="38"/>
        <end position="277"/>
    </location>
</feature>
<name>A0A9P1MXJ1_9PELO</name>
<keyword evidence="12" id="KW-1185">Reference proteome</keyword>
<evidence type="ECO:0000256" key="9">
    <source>
        <dbReference type="SAM" id="SignalP"/>
    </source>
</evidence>
<feature type="signal peptide" evidence="9">
    <location>
        <begin position="1"/>
        <end position="19"/>
    </location>
</feature>
<evidence type="ECO:0000313" key="12">
    <source>
        <dbReference type="Proteomes" id="UP001152747"/>
    </source>
</evidence>
<dbReference type="AlphaFoldDB" id="A0A9P1MXJ1"/>
<keyword evidence="6 8" id="KW-1133">Transmembrane helix</keyword>
<reference evidence="11" key="1">
    <citation type="submission" date="2022-11" db="EMBL/GenBank/DDBJ databases">
        <authorList>
            <person name="Kikuchi T."/>
        </authorList>
    </citation>
    <scope>NUCLEOTIDE SEQUENCE</scope>
    <source>
        <strain evidence="11">PS1010</strain>
    </source>
</reference>
<evidence type="ECO:0000256" key="6">
    <source>
        <dbReference type="ARBA" id="ARBA00022989"/>
    </source>
</evidence>
<evidence type="ECO:0000256" key="2">
    <source>
        <dbReference type="ARBA" id="ARBA00022460"/>
    </source>
</evidence>
<dbReference type="Pfam" id="PF25301">
    <property type="entry name" value="CUT_C"/>
    <property type="match status" value="1"/>
</dbReference>
<proteinExistence type="predicted"/>
<evidence type="ECO:0000256" key="4">
    <source>
        <dbReference type="ARBA" id="ARBA00022692"/>
    </source>
</evidence>
<feature type="transmembrane region" description="Helical" evidence="8">
    <location>
        <begin position="357"/>
        <end position="380"/>
    </location>
</feature>
<gene>
    <name evidence="11" type="ORF">CAMP_LOCUS5190</name>
</gene>
<dbReference type="InterPro" id="IPR001507">
    <property type="entry name" value="ZP_dom"/>
</dbReference>
<dbReference type="GO" id="GO:0005886">
    <property type="term" value="C:plasma membrane"/>
    <property type="evidence" value="ECO:0007669"/>
    <property type="project" value="UniProtKB-SubCell"/>
</dbReference>
<keyword evidence="2" id="KW-0193">Cuticle</keyword>
<evidence type="ECO:0000256" key="7">
    <source>
        <dbReference type="ARBA" id="ARBA00023136"/>
    </source>
</evidence>
<keyword evidence="5 9" id="KW-0732">Signal</keyword>
<keyword evidence="4 8" id="KW-0812">Transmembrane</keyword>
<dbReference type="InterPro" id="IPR057475">
    <property type="entry name" value="CUT_C"/>
</dbReference>
<evidence type="ECO:0000256" key="1">
    <source>
        <dbReference type="ARBA" id="ARBA00004251"/>
    </source>
</evidence>
<comment type="caution">
    <text evidence="11">The sequence shown here is derived from an EMBL/GenBank/DDBJ whole genome shotgun (WGS) entry which is preliminary data.</text>
</comment>
<accession>A0A9P1MXJ1</accession>
<dbReference type="SMART" id="SM00241">
    <property type="entry name" value="ZP"/>
    <property type="match status" value="1"/>
</dbReference>